<evidence type="ECO:0000313" key="1">
    <source>
        <dbReference type="EMBL" id="SEU05686.1"/>
    </source>
</evidence>
<dbReference type="OrthoDB" id="2354098at2"/>
<dbReference type="STRING" id="237682.SAMN05421676_11661"/>
<protein>
    <submittedName>
        <fullName evidence="1">NETI protein</fullName>
    </submittedName>
</protein>
<organism evidence="1 2">
    <name type="scientific">Salinibacillus kushneri</name>
    <dbReference type="NCBI Taxonomy" id="237682"/>
    <lineage>
        <taxon>Bacteria</taxon>
        <taxon>Bacillati</taxon>
        <taxon>Bacillota</taxon>
        <taxon>Bacilli</taxon>
        <taxon>Bacillales</taxon>
        <taxon>Bacillaceae</taxon>
        <taxon>Salinibacillus</taxon>
    </lineage>
</organism>
<dbReference type="AlphaFoldDB" id="A0A1I0J767"/>
<keyword evidence="2" id="KW-1185">Reference proteome</keyword>
<accession>A0A1I0J767</accession>
<sequence length="65" mass="7743">MGKKTKKQKFKVEENETIHDCLTRIDNEGYRPVKRFEKPIFQETDEGMEPVKQEIIFEAVKKEEA</sequence>
<proteinExistence type="predicted"/>
<evidence type="ECO:0000313" key="2">
    <source>
        <dbReference type="Proteomes" id="UP000199095"/>
    </source>
</evidence>
<dbReference type="EMBL" id="FOHJ01000016">
    <property type="protein sequence ID" value="SEU05686.1"/>
    <property type="molecule type" value="Genomic_DNA"/>
</dbReference>
<dbReference type="Pfam" id="PF14044">
    <property type="entry name" value="NETI"/>
    <property type="match status" value="1"/>
</dbReference>
<gene>
    <name evidence="1" type="ORF">SAMN05421676_11661</name>
</gene>
<dbReference type="InterPro" id="IPR025930">
    <property type="entry name" value="NETI"/>
</dbReference>
<name>A0A1I0J767_9BACI</name>
<dbReference type="Proteomes" id="UP000199095">
    <property type="component" value="Unassembled WGS sequence"/>
</dbReference>
<reference evidence="2" key="1">
    <citation type="submission" date="2016-10" db="EMBL/GenBank/DDBJ databases">
        <authorList>
            <person name="Varghese N."/>
            <person name="Submissions S."/>
        </authorList>
    </citation>
    <scope>NUCLEOTIDE SEQUENCE [LARGE SCALE GENOMIC DNA]</scope>
    <source>
        <strain evidence="2">CGMCC 1.3566</strain>
    </source>
</reference>